<dbReference type="GO" id="GO:0016740">
    <property type="term" value="F:transferase activity"/>
    <property type="evidence" value="ECO:0007669"/>
    <property type="project" value="UniProtKB-KW"/>
</dbReference>
<dbReference type="AlphaFoldDB" id="A0A2A9CRR3"/>
<accession>A0A2A9CRR3</accession>
<dbReference type="EMBL" id="PDJC01000001">
    <property type="protein sequence ID" value="PFG17137.1"/>
    <property type="molecule type" value="Genomic_DNA"/>
</dbReference>
<evidence type="ECO:0000313" key="4">
    <source>
        <dbReference type="Proteomes" id="UP000226079"/>
    </source>
</evidence>
<dbReference type="InterPro" id="IPR003673">
    <property type="entry name" value="CoA-Trfase_fam_III"/>
</dbReference>
<evidence type="ECO:0000256" key="2">
    <source>
        <dbReference type="ARBA" id="ARBA00022679"/>
    </source>
</evidence>
<reference evidence="3 4" key="1">
    <citation type="submission" date="2017-10" db="EMBL/GenBank/DDBJ databases">
        <title>Sequencing the genomes of 1000 actinobacteria strains.</title>
        <authorList>
            <person name="Klenk H.-P."/>
        </authorList>
    </citation>
    <scope>NUCLEOTIDE SEQUENCE [LARGE SCALE GENOMIC DNA]</scope>
    <source>
        <strain evidence="3 4">DSM 15597</strain>
    </source>
</reference>
<dbReference type="SUPFAM" id="SSF89796">
    <property type="entry name" value="CoA-transferase family III (CaiB/BaiF)"/>
    <property type="match status" value="1"/>
</dbReference>
<dbReference type="PANTHER" id="PTHR48228:SF6">
    <property type="entry name" value="L-CARNITINE COA-TRANSFERASE"/>
    <property type="match status" value="1"/>
</dbReference>
<keyword evidence="4" id="KW-1185">Reference proteome</keyword>
<dbReference type="RefSeq" id="WP_098460597.1">
    <property type="nucleotide sequence ID" value="NZ_PDJC01000001.1"/>
</dbReference>
<organism evidence="3 4">
    <name type="scientific">Propionicimonas paludicola</name>
    <dbReference type="NCBI Taxonomy" id="185243"/>
    <lineage>
        <taxon>Bacteria</taxon>
        <taxon>Bacillati</taxon>
        <taxon>Actinomycetota</taxon>
        <taxon>Actinomycetes</taxon>
        <taxon>Propionibacteriales</taxon>
        <taxon>Nocardioidaceae</taxon>
        <taxon>Propionicimonas</taxon>
    </lineage>
</organism>
<dbReference type="Pfam" id="PF02515">
    <property type="entry name" value="CoA_transf_3"/>
    <property type="match status" value="1"/>
</dbReference>
<evidence type="ECO:0000313" key="3">
    <source>
        <dbReference type="EMBL" id="PFG17137.1"/>
    </source>
</evidence>
<dbReference type="Gene3D" id="3.40.50.10540">
    <property type="entry name" value="Crotonobetainyl-coa:carnitine coa-transferase, domain 1"/>
    <property type="match status" value="1"/>
</dbReference>
<dbReference type="Proteomes" id="UP000226079">
    <property type="component" value="Unassembled WGS sequence"/>
</dbReference>
<comment type="similarity">
    <text evidence="1">Belongs to the CoA-transferase III family.</text>
</comment>
<dbReference type="InterPro" id="IPR050509">
    <property type="entry name" value="CoA-transferase_III"/>
</dbReference>
<keyword evidence="2 3" id="KW-0808">Transferase</keyword>
<evidence type="ECO:0000256" key="1">
    <source>
        <dbReference type="ARBA" id="ARBA00008383"/>
    </source>
</evidence>
<sequence>MSPLPPPKFGNLQNLKVINASSVVAGPFMCELFAEQGADVIQVESTLVPDMYRLWPQSWSMERRNQRSMTLNIPTPQGKEVLFRLLADADMLVESSRGGTWASWGLTDEVLWQVKPDLVIVHVSGFGQTGDPGYLRRASFDSIGQAFSGYMAINGFPDPLPPYVTKPYTGDFIAGLFGAWSSLAAVIRARETGVGESIDVAQFESIVRLQASYLTDGLNKGKQAPRMGNLDTVGACQGTQQCRDGWIFIAVGGAKAVRGMIEFFGLGDDPDFQGTIQSITRNFPERARKFTEKLDQFCLDHTVAEVEATFAPMGVALSPIMTYQMMLENSHYQQRGVFESWQDIQTGEEMLGATPVPRFANNPSRTVRGGAPYDFDTRSVLTEHGFSDEHIDELYQLGILNNGAK</sequence>
<dbReference type="OrthoDB" id="3561197at2"/>
<protein>
    <submittedName>
        <fullName evidence="3">L-carnitine CoA-transferase</fullName>
    </submittedName>
</protein>
<name>A0A2A9CRR3_9ACTN</name>
<dbReference type="Gene3D" id="3.30.1540.10">
    <property type="entry name" value="formyl-coa transferase, domain 3"/>
    <property type="match status" value="1"/>
</dbReference>
<dbReference type="InterPro" id="IPR023606">
    <property type="entry name" value="CoA-Trfase_III_dom_1_sf"/>
</dbReference>
<dbReference type="InterPro" id="IPR044855">
    <property type="entry name" value="CoA-Trfase_III_dom3_sf"/>
</dbReference>
<proteinExistence type="inferred from homology"/>
<comment type="caution">
    <text evidence="3">The sequence shown here is derived from an EMBL/GenBank/DDBJ whole genome shotgun (WGS) entry which is preliminary data.</text>
</comment>
<gene>
    <name evidence="3" type="ORF">ATK74_1699</name>
</gene>
<dbReference type="PANTHER" id="PTHR48228">
    <property type="entry name" value="SUCCINYL-COA--D-CITRAMALATE COA-TRANSFERASE"/>
    <property type="match status" value="1"/>
</dbReference>